<comment type="caution">
    <text evidence="2">The sequence shown here is derived from an EMBL/GenBank/DDBJ whole genome shotgun (WGS) entry which is preliminary data.</text>
</comment>
<evidence type="ECO:0000256" key="1">
    <source>
        <dbReference type="SAM" id="SignalP"/>
    </source>
</evidence>
<gene>
    <name evidence="2" type="ORF">FLONG3_10634</name>
</gene>
<feature type="chain" id="PRO_5017245949" evidence="1">
    <location>
        <begin position="23"/>
        <end position="94"/>
    </location>
</feature>
<dbReference type="EMBL" id="PXOG01000321">
    <property type="protein sequence ID" value="RGP61079.1"/>
    <property type="molecule type" value="Genomic_DNA"/>
</dbReference>
<sequence length="94" mass="10501">MQFSSTLTALTTALSFAAGASAWAQAADGTWVANNEYHYLYRTGWTAHESCTWRNTEDPREEGTACAYWTNAQGGKASGKCRWWGQPLMRIDCR</sequence>
<dbReference type="Proteomes" id="UP000266234">
    <property type="component" value="Unassembled WGS sequence"/>
</dbReference>
<evidence type="ECO:0000313" key="3">
    <source>
        <dbReference type="Proteomes" id="UP000266234"/>
    </source>
</evidence>
<accession>A0A395RMR3</accession>
<dbReference type="AlphaFoldDB" id="A0A395RMR3"/>
<evidence type="ECO:0000313" key="2">
    <source>
        <dbReference type="EMBL" id="RGP61079.1"/>
    </source>
</evidence>
<keyword evidence="3" id="KW-1185">Reference proteome</keyword>
<reference evidence="2 3" key="1">
    <citation type="journal article" date="2018" name="PLoS Pathog.">
        <title>Evolution of structural diversity of trichothecenes, a family of toxins produced by plant pathogenic and entomopathogenic fungi.</title>
        <authorList>
            <person name="Proctor R.H."/>
            <person name="McCormick S.P."/>
            <person name="Kim H.S."/>
            <person name="Cardoza R.E."/>
            <person name="Stanley A.M."/>
            <person name="Lindo L."/>
            <person name="Kelly A."/>
            <person name="Brown D.W."/>
            <person name="Lee T."/>
            <person name="Vaughan M.M."/>
            <person name="Alexander N.J."/>
            <person name="Busman M."/>
            <person name="Gutierrez S."/>
        </authorList>
    </citation>
    <scope>NUCLEOTIDE SEQUENCE [LARGE SCALE GENOMIC DNA]</scope>
    <source>
        <strain evidence="2 3">NRRL 20695</strain>
    </source>
</reference>
<protein>
    <submittedName>
        <fullName evidence="2">Uncharacterized protein</fullName>
    </submittedName>
</protein>
<name>A0A395RMR3_9HYPO</name>
<dbReference type="OrthoDB" id="4410170at2759"/>
<organism evidence="2 3">
    <name type="scientific">Fusarium longipes</name>
    <dbReference type="NCBI Taxonomy" id="694270"/>
    <lineage>
        <taxon>Eukaryota</taxon>
        <taxon>Fungi</taxon>
        <taxon>Dikarya</taxon>
        <taxon>Ascomycota</taxon>
        <taxon>Pezizomycotina</taxon>
        <taxon>Sordariomycetes</taxon>
        <taxon>Hypocreomycetidae</taxon>
        <taxon>Hypocreales</taxon>
        <taxon>Nectriaceae</taxon>
        <taxon>Fusarium</taxon>
    </lineage>
</organism>
<feature type="signal peptide" evidence="1">
    <location>
        <begin position="1"/>
        <end position="22"/>
    </location>
</feature>
<keyword evidence="1" id="KW-0732">Signal</keyword>
<proteinExistence type="predicted"/>